<name>A0ABR3JVZ9_9AGAR</name>
<accession>A0ABR3JVZ9</accession>
<feature type="domain" description="CBS" evidence="5">
    <location>
        <begin position="216"/>
        <end position="275"/>
    </location>
</feature>
<proteinExistence type="predicted"/>
<evidence type="ECO:0000259" key="5">
    <source>
        <dbReference type="PROSITE" id="PS51371"/>
    </source>
</evidence>
<dbReference type="PROSITE" id="PS51371">
    <property type="entry name" value="CBS"/>
    <property type="match status" value="1"/>
</dbReference>
<evidence type="ECO:0000313" key="7">
    <source>
        <dbReference type="Proteomes" id="UP001556367"/>
    </source>
</evidence>
<dbReference type="Proteomes" id="UP001556367">
    <property type="component" value="Unassembled WGS sequence"/>
</dbReference>
<dbReference type="EMBL" id="JASNQZ010000002">
    <property type="protein sequence ID" value="KAL0959676.1"/>
    <property type="molecule type" value="Genomic_DNA"/>
</dbReference>
<organism evidence="6 7">
    <name type="scientific">Hohenbuehelia grisea</name>
    <dbReference type="NCBI Taxonomy" id="104357"/>
    <lineage>
        <taxon>Eukaryota</taxon>
        <taxon>Fungi</taxon>
        <taxon>Dikarya</taxon>
        <taxon>Basidiomycota</taxon>
        <taxon>Agaricomycotina</taxon>
        <taxon>Agaricomycetes</taxon>
        <taxon>Agaricomycetidae</taxon>
        <taxon>Agaricales</taxon>
        <taxon>Pleurotineae</taxon>
        <taxon>Pleurotaceae</taxon>
        <taxon>Hohenbuehelia</taxon>
    </lineage>
</organism>
<reference evidence="7" key="1">
    <citation type="submission" date="2024-06" db="EMBL/GenBank/DDBJ databases">
        <title>Multi-omics analyses provide insights into the biosynthesis of the anticancer antibiotic pleurotin in Hohenbuehelia grisea.</title>
        <authorList>
            <person name="Weaver J.A."/>
            <person name="Alberti F."/>
        </authorList>
    </citation>
    <scope>NUCLEOTIDE SEQUENCE [LARGE SCALE GENOMIC DNA]</scope>
    <source>
        <strain evidence="7">T-177</strain>
    </source>
</reference>
<feature type="compositionally biased region" description="Low complexity" evidence="4">
    <location>
        <begin position="398"/>
        <end position="409"/>
    </location>
</feature>
<dbReference type="SUPFAM" id="SSF54631">
    <property type="entry name" value="CBS-domain pair"/>
    <property type="match status" value="2"/>
</dbReference>
<dbReference type="InterPro" id="IPR050511">
    <property type="entry name" value="AMPK_gamma/SDS23_families"/>
</dbReference>
<dbReference type="InterPro" id="IPR000644">
    <property type="entry name" value="CBS_dom"/>
</dbReference>
<evidence type="ECO:0000256" key="4">
    <source>
        <dbReference type="SAM" id="MobiDB-lite"/>
    </source>
</evidence>
<evidence type="ECO:0000256" key="2">
    <source>
        <dbReference type="ARBA" id="ARBA00023122"/>
    </source>
</evidence>
<dbReference type="PANTHER" id="PTHR13780">
    <property type="entry name" value="AMP-ACTIVATED PROTEIN KINASE, GAMMA REGULATORY SUBUNIT"/>
    <property type="match status" value="1"/>
</dbReference>
<dbReference type="CDD" id="cd02205">
    <property type="entry name" value="CBS_pair_SF"/>
    <property type="match status" value="1"/>
</dbReference>
<dbReference type="PANTHER" id="PTHR13780:SF36">
    <property type="entry name" value="CBS DOMAIN-CONTAINING PROTEIN"/>
    <property type="match status" value="1"/>
</dbReference>
<sequence>MTNALNSRRLSQSFWVDPPASQAPPPTPDSEDWLRSWQTVFARDIIDSRVVSVDAETAVEDACDILLSEDTFCLAITSSGAYTGLFDFSDVNAFLTLAATRHTLQPEYLRQHSQVDSIVSAARAGHVPVRLVSNLSEKNPLKTLPNDANIVSLLEIFAEGAHRVLIKAPAPSNDFIGLVSDRRLLDWFSSYARDAPALQEYLSNSLSSLALPSLNIYTSVVATTSNSTVLDAMKLMSEGGVSSVAVTDEESGKLLSAVSVTDIGKIVVPSQSNQILSTPLHQFIAQIKAPDGSKDGVDKYPVYSVTPASPLTYTVQKLLATNAHRLFVTRESSGNASPSLTAANSGNLTGIVSVVDVLYLFARIANIPNLDPTRMQRHRRASSASSHSSLSEHELLRSRSNSRTSVRRSPVIPTSPGAGVSALELN</sequence>
<feature type="region of interest" description="Disordered" evidence="4">
    <location>
        <begin position="374"/>
        <end position="426"/>
    </location>
</feature>
<evidence type="ECO:0000256" key="3">
    <source>
        <dbReference type="PROSITE-ProRule" id="PRU00703"/>
    </source>
</evidence>
<protein>
    <recommendedName>
        <fullName evidence="5">CBS domain-containing protein</fullName>
    </recommendedName>
</protein>
<evidence type="ECO:0000313" key="6">
    <source>
        <dbReference type="EMBL" id="KAL0959676.1"/>
    </source>
</evidence>
<comment type="caution">
    <text evidence="6">The sequence shown here is derived from an EMBL/GenBank/DDBJ whole genome shotgun (WGS) entry which is preliminary data.</text>
</comment>
<dbReference type="Gene3D" id="3.10.580.10">
    <property type="entry name" value="CBS-domain"/>
    <property type="match status" value="2"/>
</dbReference>
<keyword evidence="1" id="KW-0677">Repeat</keyword>
<evidence type="ECO:0000256" key="1">
    <source>
        <dbReference type="ARBA" id="ARBA00022737"/>
    </source>
</evidence>
<gene>
    <name evidence="6" type="ORF">HGRIS_011375</name>
</gene>
<dbReference type="SMART" id="SM00116">
    <property type="entry name" value="CBS"/>
    <property type="match status" value="4"/>
</dbReference>
<dbReference type="Pfam" id="PF00571">
    <property type="entry name" value="CBS"/>
    <property type="match status" value="1"/>
</dbReference>
<keyword evidence="7" id="KW-1185">Reference proteome</keyword>
<dbReference type="InterPro" id="IPR046342">
    <property type="entry name" value="CBS_dom_sf"/>
</dbReference>
<keyword evidence="2 3" id="KW-0129">CBS domain</keyword>